<dbReference type="InterPro" id="IPR007474">
    <property type="entry name" value="ApaG_domain"/>
</dbReference>
<dbReference type="SUPFAM" id="SSF110069">
    <property type="entry name" value="ApaG-like"/>
    <property type="match status" value="1"/>
</dbReference>
<dbReference type="Proteomes" id="UP001500074">
    <property type="component" value="Unassembled WGS sequence"/>
</dbReference>
<reference evidence="5" key="1">
    <citation type="journal article" date="2019" name="Int. J. Syst. Evol. Microbiol.">
        <title>The Global Catalogue of Microorganisms (GCM) 10K type strain sequencing project: providing services to taxonomists for standard genome sequencing and annotation.</title>
        <authorList>
            <consortium name="The Broad Institute Genomics Platform"/>
            <consortium name="The Broad Institute Genome Sequencing Center for Infectious Disease"/>
            <person name="Wu L."/>
            <person name="Ma J."/>
        </authorList>
    </citation>
    <scope>NUCLEOTIDE SEQUENCE [LARGE SCALE GENOMIC DNA]</scope>
    <source>
        <strain evidence="5">JCM 18472</strain>
    </source>
</reference>
<dbReference type="PANTHER" id="PTHR14289">
    <property type="entry name" value="F-BOX ONLY PROTEIN 3"/>
    <property type="match status" value="1"/>
</dbReference>
<evidence type="ECO:0000259" key="3">
    <source>
        <dbReference type="PROSITE" id="PS51087"/>
    </source>
</evidence>
<evidence type="ECO:0000313" key="4">
    <source>
        <dbReference type="EMBL" id="GAA5172268.1"/>
    </source>
</evidence>
<dbReference type="PROSITE" id="PS51087">
    <property type="entry name" value="APAG"/>
    <property type="match status" value="1"/>
</dbReference>
<organism evidence="4 5">
    <name type="scientific">Modicisalibacter zincidurans</name>
    <dbReference type="NCBI Taxonomy" id="1178777"/>
    <lineage>
        <taxon>Bacteria</taxon>
        <taxon>Pseudomonadati</taxon>
        <taxon>Pseudomonadota</taxon>
        <taxon>Gammaproteobacteria</taxon>
        <taxon>Oceanospirillales</taxon>
        <taxon>Halomonadaceae</taxon>
        <taxon>Modicisalibacter</taxon>
    </lineage>
</organism>
<sequence length="128" mass="14160">MIDELSEAIRVDVEPNYRVEESSPAEQRYVFSYTITVHNHSPQAVQLLARYWKITQGSGKVQEVRGKGVVGKQPLIGPGQTFRYTSRAVLDGPVGVMEGTYTCVESAAQRPFEVAIAPFRLAGPNQVH</sequence>
<evidence type="ECO:0000256" key="2">
    <source>
        <dbReference type="HAMAP-Rule" id="MF_00791"/>
    </source>
</evidence>
<name>A0ABP9R711_9GAMM</name>
<gene>
    <name evidence="2 4" type="primary">apaG</name>
    <name evidence="4" type="ORF">GCM10023342_08560</name>
</gene>
<protein>
    <recommendedName>
        <fullName evidence="1 2">Protein ApaG</fullName>
    </recommendedName>
</protein>
<evidence type="ECO:0000256" key="1">
    <source>
        <dbReference type="ARBA" id="ARBA00017693"/>
    </source>
</evidence>
<dbReference type="NCBIfam" id="NF003967">
    <property type="entry name" value="PRK05461.1"/>
    <property type="match status" value="1"/>
</dbReference>
<dbReference type="HAMAP" id="MF_00791">
    <property type="entry name" value="ApaG"/>
    <property type="match status" value="1"/>
</dbReference>
<comment type="caution">
    <text evidence="4">The sequence shown here is derived from an EMBL/GenBank/DDBJ whole genome shotgun (WGS) entry which is preliminary data.</text>
</comment>
<dbReference type="Pfam" id="PF04379">
    <property type="entry name" value="DUF525"/>
    <property type="match status" value="1"/>
</dbReference>
<evidence type="ECO:0000313" key="5">
    <source>
        <dbReference type="Proteomes" id="UP001500074"/>
    </source>
</evidence>
<accession>A0ABP9R711</accession>
<proteinExistence type="inferred from homology"/>
<dbReference type="PANTHER" id="PTHR14289:SF16">
    <property type="entry name" value="POLYMERASE DELTA-INTERACTING PROTEIN 2"/>
    <property type="match status" value="1"/>
</dbReference>
<dbReference type="EMBL" id="BAABKI010000010">
    <property type="protein sequence ID" value="GAA5172268.1"/>
    <property type="molecule type" value="Genomic_DNA"/>
</dbReference>
<keyword evidence="5" id="KW-1185">Reference proteome</keyword>
<dbReference type="InterPro" id="IPR023065">
    <property type="entry name" value="Uncharacterised_ApaG"/>
</dbReference>
<dbReference type="Gene3D" id="2.60.40.1470">
    <property type="entry name" value="ApaG domain"/>
    <property type="match status" value="1"/>
</dbReference>
<feature type="domain" description="ApaG" evidence="3">
    <location>
        <begin position="3"/>
        <end position="128"/>
    </location>
</feature>
<dbReference type="InterPro" id="IPR036767">
    <property type="entry name" value="ApaG_sf"/>
</dbReference>